<dbReference type="STRING" id="573065.Astex_0566"/>
<dbReference type="Proteomes" id="UP000001492">
    <property type="component" value="Chromosome 1"/>
</dbReference>
<keyword evidence="1" id="KW-0732">Signal</keyword>
<feature type="chain" id="PRO_5003230000" evidence="1">
    <location>
        <begin position="28"/>
        <end position="166"/>
    </location>
</feature>
<feature type="signal peptide" evidence="1">
    <location>
        <begin position="1"/>
        <end position="27"/>
    </location>
</feature>
<sequence>MPYVHEKFKLTCGTWLVIFALSGSAQAQTATAFNLTCKSQSSHLEGTNSFGTLLKTEDYQGIIDETVELAVDLKGGTSCHPRFYKPEEFGEPTPIISVSAKEIVVGDIAAREVESNDYSVMSYQASYQIASQTIPIVYGFFDDAKTTQKGSITLTISCVKSTYKLG</sequence>
<evidence type="ECO:0000256" key="1">
    <source>
        <dbReference type="SAM" id="SignalP"/>
    </source>
</evidence>
<dbReference type="RefSeq" id="WP_013478088.1">
    <property type="nucleotide sequence ID" value="NC_014816.1"/>
</dbReference>
<dbReference type="KEGG" id="aex:Astex_0566"/>
<evidence type="ECO:0000313" key="3">
    <source>
        <dbReference type="Proteomes" id="UP000001492"/>
    </source>
</evidence>
<keyword evidence="3" id="KW-1185">Reference proteome</keyword>
<reference evidence="3" key="1">
    <citation type="submission" date="2010-12" db="EMBL/GenBank/DDBJ databases">
        <title>Complete sequence of chromosome 1 of Asticcacaulis excentricus CB 48.</title>
        <authorList>
            <consortium name="US DOE Joint Genome Institute"/>
            <person name="Lucas S."/>
            <person name="Copeland A."/>
            <person name="Lapidus A."/>
            <person name="Cheng J.-F."/>
            <person name="Bruce D."/>
            <person name="Goodwin L."/>
            <person name="Pitluck S."/>
            <person name="Teshima H."/>
            <person name="Davenport K."/>
            <person name="Detter J.C."/>
            <person name="Han C."/>
            <person name="Tapia R."/>
            <person name="Land M."/>
            <person name="Hauser L."/>
            <person name="Jeffries C."/>
            <person name="Kyrpides N."/>
            <person name="Ivanova N."/>
            <person name="Ovchinnikova G."/>
            <person name="Brun Y.V."/>
            <person name="Woyke T."/>
        </authorList>
    </citation>
    <scope>NUCLEOTIDE SEQUENCE [LARGE SCALE GENOMIC DNA]</scope>
    <source>
        <strain evidence="3">ATCC 15261 / DSM 4724 / KCTC 12464 / NCIMB 9791 / VKM B-1370 / CB 48</strain>
    </source>
</reference>
<dbReference type="HOGENOM" id="CLU_1599350_0_0_5"/>
<organism evidence="2 3">
    <name type="scientific">Asticcacaulis excentricus (strain ATCC 15261 / DSM 4724 / KCTC 12464 / NCIMB 9791 / VKM B-1370 / CB 48)</name>
    <dbReference type="NCBI Taxonomy" id="573065"/>
    <lineage>
        <taxon>Bacteria</taxon>
        <taxon>Pseudomonadati</taxon>
        <taxon>Pseudomonadota</taxon>
        <taxon>Alphaproteobacteria</taxon>
        <taxon>Caulobacterales</taxon>
        <taxon>Caulobacteraceae</taxon>
        <taxon>Asticcacaulis</taxon>
    </lineage>
</organism>
<accession>E8RQZ1</accession>
<gene>
    <name evidence="2" type="ordered locus">Astex_0566</name>
</gene>
<name>E8RQZ1_ASTEC</name>
<dbReference type="AlphaFoldDB" id="E8RQZ1"/>
<dbReference type="EMBL" id="CP002395">
    <property type="protein sequence ID" value="ADU12254.1"/>
    <property type="molecule type" value="Genomic_DNA"/>
</dbReference>
<proteinExistence type="predicted"/>
<evidence type="ECO:0000313" key="2">
    <source>
        <dbReference type="EMBL" id="ADU12254.1"/>
    </source>
</evidence>
<protein>
    <submittedName>
        <fullName evidence="2">Uncharacterized protein</fullName>
    </submittedName>
</protein>